<evidence type="ECO:0000313" key="3">
    <source>
        <dbReference type="EMBL" id="MCZ8517467.1"/>
    </source>
</evidence>
<evidence type="ECO:0000313" key="4">
    <source>
        <dbReference type="Proteomes" id="UP001527882"/>
    </source>
</evidence>
<dbReference type="NCBIfam" id="NF004847">
    <property type="entry name" value="PRK06198.1"/>
    <property type="match status" value="1"/>
</dbReference>
<dbReference type="PRINTS" id="PR00080">
    <property type="entry name" value="SDRFAMILY"/>
</dbReference>
<sequence>MSVGFEGKVALVTGGASGIGAAIVKRFAEQKVSVVIADITEKGFELSEHLKSNGYSVEFIRTDIRSANETEAMVSYAEKAFSGLDILINCAGIFPRAELLETTEELWNKIMDINLKGTYHSCQAAVPALVRRGEGVIVNIGSLNAYGGAPNLFAYSTSKGGVMTMTLNLARSLAKHKIRVNCVNPGWVVTEGEKEVQRAEGQPEGWIEDGGRKLPLGRLQTPEDIAPAVLFLASGQANQITGQIISVDGGLGLYY</sequence>
<dbReference type="Gene3D" id="3.40.50.720">
    <property type="entry name" value="NAD(P)-binding Rossmann-like Domain"/>
    <property type="match status" value="1"/>
</dbReference>
<evidence type="ECO:0000256" key="1">
    <source>
        <dbReference type="ARBA" id="ARBA00006484"/>
    </source>
</evidence>
<dbReference type="SUPFAM" id="SSF51735">
    <property type="entry name" value="NAD(P)-binding Rossmann-fold domains"/>
    <property type="match status" value="1"/>
</dbReference>
<reference evidence="3 4" key="1">
    <citation type="submission" date="2022-12" db="EMBL/GenBank/DDBJ databases">
        <title>Draft genome sequence of Paenibacillus sp. dW9.</title>
        <authorList>
            <person name="Choi E.-W."/>
            <person name="Kim D.-U."/>
        </authorList>
    </citation>
    <scope>NUCLEOTIDE SEQUENCE [LARGE SCALE GENOMIC DNA]</scope>
    <source>
        <strain evidence="4">dW9</strain>
    </source>
</reference>
<name>A0ABT4QKS6_9BACL</name>
<dbReference type="InterPro" id="IPR020904">
    <property type="entry name" value="Sc_DH/Rdtase_CS"/>
</dbReference>
<dbReference type="PANTHER" id="PTHR24321:SF8">
    <property type="entry name" value="ESTRADIOL 17-BETA-DEHYDROGENASE 8-RELATED"/>
    <property type="match status" value="1"/>
</dbReference>
<dbReference type="PANTHER" id="PTHR24321">
    <property type="entry name" value="DEHYDROGENASES, SHORT CHAIN"/>
    <property type="match status" value="1"/>
</dbReference>
<dbReference type="EMBL" id="JAQAGZ010000039">
    <property type="protein sequence ID" value="MCZ8517467.1"/>
    <property type="molecule type" value="Genomic_DNA"/>
</dbReference>
<comment type="caution">
    <text evidence="3">The sequence shown here is derived from an EMBL/GenBank/DDBJ whole genome shotgun (WGS) entry which is preliminary data.</text>
</comment>
<dbReference type="Proteomes" id="UP001527882">
    <property type="component" value="Unassembled WGS sequence"/>
</dbReference>
<dbReference type="InterPro" id="IPR002347">
    <property type="entry name" value="SDR_fam"/>
</dbReference>
<dbReference type="InterPro" id="IPR036291">
    <property type="entry name" value="NAD(P)-bd_dom_sf"/>
</dbReference>
<gene>
    <name evidence="3" type="ORF">O9H85_35030</name>
</gene>
<proteinExistence type="inferred from homology"/>
<keyword evidence="4" id="KW-1185">Reference proteome</keyword>
<keyword evidence="2" id="KW-0560">Oxidoreductase</keyword>
<organism evidence="3 4">
    <name type="scientific">Paenibacillus gyeongsangnamensis</name>
    <dbReference type="NCBI Taxonomy" id="3388067"/>
    <lineage>
        <taxon>Bacteria</taxon>
        <taxon>Bacillati</taxon>
        <taxon>Bacillota</taxon>
        <taxon>Bacilli</taxon>
        <taxon>Bacillales</taxon>
        <taxon>Paenibacillaceae</taxon>
        <taxon>Paenibacillus</taxon>
    </lineage>
</organism>
<evidence type="ECO:0000256" key="2">
    <source>
        <dbReference type="ARBA" id="ARBA00023002"/>
    </source>
</evidence>
<accession>A0ABT4QKS6</accession>
<comment type="similarity">
    <text evidence="1">Belongs to the short-chain dehydrogenases/reductases (SDR) family.</text>
</comment>
<protein>
    <submittedName>
        <fullName evidence="3">SDR family NAD(P)-dependent oxidoreductase</fullName>
    </submittedName>
</protein>
<dbReference type="CDD" id="cd05233">
    <property type="entry name" value="SDR_c"/>
    <property type="match status" value="1"/>
</dbReference>
<dbReference type="NCBIfam" id="NF005559">
    <property type="entry name" value="PRK07231.1"/>
    <property type="match status" value="1"/>
</dbReference>
<dbReference type="PROSITE" id="PS00061">
    <property type="entry name" value="ADH_SHORT"/>
    <property type="match status" value="1"/>
</dbReference>
<dbReference type="RefSeq" id="WP_269885995.1">
    <property type="nucleotide sequence ID" value="NZ_JAQAGZ010000039.1"/>
</dbReference>
<dbReference type="PRINTS" id="PR00081">
    <property type="entry name" value="GDHRDH"/>
</dbReference>
<dbReference type="Pfam" id="PF13561">
    <property type="entry name" value="adh_short_C2"/>
    <property type="match status" value="1"/>
</dbReference>